<evidence type="ECO:0000256" key="2">
    <source>
        <dbReference type="ARBA" id="ARBA00009824"/>
    </source>
</evidence>
<evidence type="ECO:0000256" key="3">
    <source>
        <dbReference type="ARBA" id="ARBA00022692"/>
    </source>
</evidence>
<dbReference type="InterPro" id="IPR007941">
    <property type="entry name" value="DUF726"/>
</dbReference>
<keyword evidence="7" id="KW-1185">Reference proteome</keyword>
<evidence type="ECO:0000256" key="1">
    <source>
        <dbReference type="ARBA" id="ARBA00004141"/>
    </source>
</evidence>
<evidence type="ECO:0000256" key="4">
    <source>
        <dbReference type="ARBA" id="ARBA00022989"/>
    </source>
</evidence>
<dbReference type="GO" id="GO:0016020">
    <property type="term" value="C:membrane"/>
    <property type="evidence" value="ECO:0007669"/>
    <property type="project" value="UniProtKB-SubCell"/>
</dbReference>
<evidence type="ECO:0000313" key="8">
    <source>
        <dbReference type="WBParaSite" id="SVE_0246600.1"/>
    </source>
</evidence>
<keyword evidence="3 6" id="KW-0812">Transmembrane</keyword>
<dbReference type="SUPFAM" id="SSF53474">
    <property type="entry name" value="alpha/beta-Hydrolases"/>
    <property type="match status" value="1"/>
</dbReference>
<evidence type="ECO:0000256" key="5">
    <source>
        <dbReference type="ARBA" id="ARBA00023136"/>
    </source>
</evidence>
<feature type="transmembrane region" description="Helical" evidence="6">
    <location>
        <begin position="188"/>
        <end position="213"/>
    </location>
</feature>
<accession>A0A0K0F0Z9</accession>
<comment type="subcellular location">
    <subcellularLocation>
        <location evidence="1">Membrane</location>
        <topology evidence="1">Multi-pass membrane protein</topology>
    </subcellularLocation>
</comment>
<dbReference type="Proteomes" id="UP000035680">
    <property type="component" value="Unassembled WGS sequence"/>
</dbReference>
<dbReference type="PANTHER" id="PTHR17920">
    <property type="entry name" value="TRANSMEMBRANE AND COILED-COIL DOMAIN-CONTAINING PROTEIN 4 TMCO4"/>
    <property type="match status" value="1"/>
</dbReference>
<reference evidence="7" key="1">
    <citation type="submission" date="2014-07" db="EMBL/GenBank/DDBJ databases">
        <authorList>
            <person name="Martin A.A"/>
            <person name="De Silva N."/>
        </authorList>
    </citation>
    <scope>NUCLEOTIDE SEQUENCE</scope>
</reference>
<feature type="transmembrane region" description="Helical" evidence="6">
    <location>
        <begin position="225"/>
        <end position="249"/>
    </location>
</feature>
<dbReference type="WBParaSite" id="SVE_0246600.1">
    <property type="protein sequence ID" value="SVE_0246600.1"/>
    <property type="gene ID" value="SVE_0246600"/>
</dbReference>
<sequence>MNNNDKTITRNKDIEIFFDQRLFTELTKNLKYQVCEYFICVLKKHFYKYGSDNSRMFCFKVLNSMKKCNNYDKSIMDKFRNQLCDYELMIPLDVAIENIKSLNNEHNYDECLIVICRIFVTYLKDGIYDSRFRLLLKKILSLLSIDLKVFEECENYLASQLSVQKYIETDDQKKRRKKSERNRNIKRWALIGASGVIGGTIVGITGGLAAPLIASGAAALVGSSLTAGIATATGATILGIGFGIAGAGLTGYKMKTRIGNVEEFKFIEISRDKSLDTLITITGWIGKHKGDSEFIKPWKNLRISKEEYTLVYESEHLLNLGQSFKLLIKKVTGAAFESLLSQTILGGLMSAVAWPMGLLGIADIIDNPWSVCMSRSEEVGEILSDVLMKRIHGQKPVSLIGYSIGARVIFYCLLKMVDANDSEGIIEDVILLGTPVTASTEEWEKVSKVVSGRIINGYSTTDLILSFLYRTMNVQFSIAGISPVEVGNCYKKKVINHDLSNIVKGHLDYGNKIDDIMKELGVVTVNRHSNQVSREEIIDESRENKVSIDN</sequence>
<keyword evidence="5 6" id="KW-0472">Membrane</keyword>
<comment type="similarity">
    <text evidence="2">Belongs to the TMCO4 family.</text>
</comment>
<dbReference type="Pfam" id="PF05277">
    <property type="entry name" value="DUF726"/>
    <property type="match status" value="1"/>
</dbReference>
<name>A0A0K0F0Z9_STRVS</name>
<reference evidence="8" key="2">
    <citation type="submission" date="2015-08" db="UniProtKB">
        <authorList>
            <consortium name="WormBaseParasite"/>
        </authorList>
    </citation>
    <scope>IDENTIFICATION</scope>
</reference>
<dbReference type="STRING" id="75913.A0A0K0F0Z9"/>
<proteinExistence type="inferred from homology"/>
<dbReference type="InterPro" id="IPR029058">
    <property type="entry name" value="AB_hydrolase_fold"/>
</dbReference>
<organism evidence="7 8">
    <name type="scientific">Strongyloides venezuelensis</name>
    <name type="common">Threadworm</name>
    <dbReference type="NCBI Taxonomy" id="75913"/>
    <lineage>
        <taxon>Eukaryota</taxon>
        <taxon>Metazoa</taxon>
        <taxon>Ecdysozoa</taxon>
        <taxon>Nematoda</taxon>
        <taxon>Chromadorea</taxon>
        <taxon>Rhabditida</taxon>
        <taxon>Tylenchina</taxon>
        <taxon>Panagrolaimomorpha</taxon>
        <taxon>Strongyloidoidea</taxon>
        <taxon>Strongyloididae</taxon>
        <taxon>Strongyloides</taxon>
    </lineage>
</organism>
<keyword evidence="4 6" id="KW-1133">Transmembrane helix</keyword>
<evidence type="ECO:0000256" key="6">
    <source>
        <dbReference type="SAM" id="Phobius"/>
    </source>
</evidence>
<dbReference type="PANTHER" id="PTHR17920:SF3">
    <property type="entry name" value="TRANSMEMBRANE AND COILED-COIL DOMAIN-CONTAINING PROTEIN 4"/>
    <property type="match status" value="1"/>
</dbReference>
<dbReference type="AlphaFoldDB" id="A0A0K0F0Z9"/>
<protein>
    <submittedName>
        <fullName evidence="8">Uncharacterized protein</fullName>
    </submittedName>
</protein>
<evidence type="ECO:0000313" key="7">
    <source>
        <dbReference type="Proteomes" id="UP000035680"/>
    </source>
</evidence>